<feature type="chain" id="PRO_5046173335" description="Right handed beta helix domain-containing protein" evidence="9">
    <location>
        <begin position="28"/>
        <end position="826"/>
    </location>
</feature>
<evidence type="ECO:0000256" key="3">
    <source>
        <dbReference type="ARBA" id="ARBA00004613"/>
    </source>
</evidence>
<keyword evidence="7" id="KW-0998">Cell outer membrane</keyword>
<evidence type="ECO:0000313" key="11">
    <source>
        <dbReference type="EMBL" id="WIA23490.1"/>
    </source>
</evidence>
<keyword evidence="6" id="KW-0472">Membrane</keyword>
<feature type="compositionally biased region" description="Polar residues" evidence="8">
    <location>
        <begin position="816"/>
        <end position="826"/>
    </location>
</feature>
<name>A0ABY8UQI1_TETOB</name>
<keyword evidence="12" id="KW-1185">Reference proteome</keyword>
<comment type="subcellular location">
    <subcellularLocation>
        <location evidence="1">Cell envelope</location>
    </subcellularLocation>
    <subcellularLocation>
        <location evidence="2">Cell outer membrane</location>
    </subcellularLocation>
    <subcellularLocation>
        <location evidence="3">Secreted</location>
    </subcellularLocation>
</comment>
<feature type="compositionally biased region" description="Low complexity" evidence="8">
    <location>
        <begin position="384"/>
        <end position="442"/>
    </location>
</feature>
<dbReference type="InterPro" id="IPR011050">
    <property type="entry name" value="Pectin_lyase_fold/virulence"/>
</dbReference>
<dbReference type="InterPro" id="IPR022441">
    <property type="entry name" value="Para_beta_helix_rpt-2"/>
</dbReference>
<feature type="region of interest" description="Disordered" evidence="8">
    <location>
        <begin position="384"/>
        <end position="474"/>
    </location>
</feature>
<evidence type="ECO:0000313" key="12">
    <source>
        <dbReference type="Proteomes" id="UP001244341"/>
    </source>
</evidence>
<protein>
    <recommendedName>
        <fullName evidence="10">Right handed beta helix domain-containing protein</fullName>
    </recommendedName>
</protein>
<evidence type="ECO:0000256" key="8">
    <source>
        <dbReference type="SAM" id="MobiDB-lite"/>
    </source>
</evidence>
<evidence type="ECO:0000259" key="10">
    <source>
        <dbReference type="Pfam" id="PF13229"/>
    </source>
</evidence>
<dbReference type="NCBIfam" id="TIGR03804">
    <property type="entry name" value="para_beta_helix"/>
    <property type="match status" value="1"/>
</dbReference>
<dbReference type="Pfam" id="PF02415">
    <property type="entry name" value="Chlam_PMP"/>
    <property type="match status" value="2"/>
</dbReference>
<proteinExistence type="predicted"/>
<evidence type="ECO:0000256" key="2">
    <source>
        <dbReference type="ARBA" id="ARBA00004442"/>
    </source>
</evidence>
<dbReference type="PANTHER" id="PTHR11319:SF35">
    <property type="entry name" value="OUTER MEMBRANE PROTEIN PMPC-RELATED"/>
    <property type="match status" value="1"/>
</dbReference>
<dbReference type="InterPro" id="IPR006626">
    <property type="entry name" value="PbH1"/>
</dbReference>
<dbReference type="PANTHER" id="PTHR11319">
    <property type="entry name" value="G PROTEIN-COUPLED RECEPTOR-RELATED"/>
    <property type="match status" value="1"/>
</dbReference>
<feature type="region of interest" description="Disordered" evidence="8">
    <location>
        <begin position="785"/>
        <end position="826"/>
    </location>
</feature>
<feature type="compositionally biased region" description="Polar residues" evidence="8">
    <location>
        <begin position="785"/>
        <end position="795"/>
    </location>
</feature>
<keyword evidence="5 9" id="KW-0732">Signal</keyword>
<feature type="compositionally biased region" description="Acidic residues" evidence="8">
    <location>
        <begin position="460"/>
        <end position="474"/>
    </location>
</feature>
<dbReference type="InterPro" id="IPR039448">
    <property type="entry name" value="Beta_helix"/>
</dbReference>
<organism evidence="11 12">
    <name type="scientific">Tetradesmus obliquus</name>
    <name type="common">Green alga</name>
    <name type="synonym">Acutodesmus obliquus</name>
    <dbReference type="NCBI Taxonomy" id="3088"/>
    <lineage>
        <taxon>Eukaryota</taxon>
        <taxon>Viridiplantae</taxon>
        <taxon>Chlorophyta</taxon>
        <taxon>core chlorophytes</taxon>
        <taxon>Chlorophyceae</taxon>
        <taxon>CS clade</taxon>
        <taxon>Sphaeropleales</taxon>
        <taxon>Scenedesmaceae</taxon>
        <taxon>Tetradesmus</taxon>
    </lineage>
</organism>
<dbReference type="EMBL" id="CP126223">
    <property type="protein sequence ID" value="WIA23490.1"/>
    <property type="molecule type" value="Genomic_DNA"/>
</dbReference>
<dbReference type="SMART" id="SM00710">
    <property type="entry name" value="PbH1"/>
    <property type="match status" value="9"/>
</dbReference>
<accession>A0ABY8UQI1</accession>
<evidence type="ECO:0000256" key="4">
    <source>
        <dbReference type="ARBA" id="ARBA00022525"/>
    </source>
</evidence>
<dbReference type="InterPro" id="IPR012334">
    <property type="entry name" value="Pectin_lyas_fold"/>
</dbReference>
<feature type="domain" description="Right handed beta helix" evidence="10">
    <location>
        <begin position="627"/>
        <end position="778"/>
    </location>
</feature>
<evidence type="ECO:0000256" key="6">
    <source>
        <dbReference type="ARBA" id="ARBA00023136"/>
    </source>
</evidence>
<dbReference type="Gene3D" id="2.160.20.10">
    <property type="entry name" value="Single-stranded right-handed beta-helix, Pectin lyase-like"/>
    <property type="match status" value="1"/>
</dbReference>
<reference evidence="11 12" key="1">
    <citation type="submission" date="2023-05" db="EMBL/GenBank/DDBJ databases">
        <title>A 100% complete, gapless, phased diploid assembly of the Scenedesmus obliquus UTEX 3031 genome.</title>
        <authorList>
            <person name="Biondi T.C."/>
            <person name="Hanschen E.R."/>
            <person name="Kwon T."/>
            <person name="Eng W."/>
            <person name="Kruse C.P.S."/>
            <person name="Koehler S.I."/>
            <person name="Kunde Y."/>
            <person name="Gleasner C.D."/>
            <person name="You Mak K.T."/>
            <person name="Polle J."/>
            <person name="Hovde B.T."/>
            <person name="Starkenburg S.R."/>
        </authorList>
    </citation>
    <scope>NUCLEOTIDE SEQUENCE [LARGE SCALE GENOMIC DNA]</scope>
    <source>
        <strain evidence="11 12">DOE0152z</strain>
    </source>
</reference>
<evidence type="ECO:0000256" key="5">
    <source>
        <dbReference type="ARBA" id="ARBA00022729"/>
    </source>
</evidence>
<feature type="domain" description="Right handed beta helix" evidence="10">
    <location>
        <begin position="157"/>
        <end position="326"/>
    </location>
</feature>
<evidence type="ECO:0000256" key="1">
    <source>
        <dbReference type="ARBA" id="ARBA00004196"/>
    </source>
</evidence>
<dbReference type="SUPFAM" id="SSF51126">
    <property type="entry name" value="Pectin lyase-like"/>
    <property type="match status" value="3"/>
</dbReference>
<evidence type="ECO:0000256" key="9">
    <source>
        <dbReference type="SAM" id="SignalP"/>
    </source>
</evidence>
<dbReference type="InterPro" id="IPR003368">
    <property type="entry name" value="POMP_repeat"/>
</dbReference>
<dbReference type="Pfam" id="PF13229">
    <property type="entry name" value="Beta_helix"/>
    <property type="match status" value="2"/>
</dbReference>
<evidence type="ECO:0000256" key="7">
    <source>
        <dbReference type="ARBA" id="ARBA00023237"/>
    </source>
</evidence>
<feature type="signal peptide" evidence="9">
    <location>
        <begin position="1"/>
        <end position="27"/>
    </location>
</feature>
<keyword evidence="4" id="KW-0964">Secreted</keyword>
<sequence length="826" mass="83114">MMREISSKCFLLVLLVGLQLSIKCGEAGPNGTVSQLASQLYPSHALLQLQPTTTSALQRAVQKALAGHTQPSVLVVFENSNGKGGKAAVLAVDAVLKVTEGQSLVLATAPALQSAAAAAAGEDEAAARLLGAAVPQLQPSQLLQVSCKGSKGGSFIESRGASSLELLGLSISDCPGSAVVAKGGGRVVVQDASLQGNNVKQKAEYGGSLLAERVEQVFVSRTNCSGCAAGIKGGCIYSNRVTQLLVTDSSFTYNWQSELEQEGRIGGGGIAADQTYKVTAARCTFAHNTAYASPKGRGGALLALFCGDVVLLNSSFTNNSALYEGGAVTAGDVASFLASGCNFTANGRVLTELEDTAADDADTAAAADDAAAAAAAEDDAAAAGDDAAAAPADDAAPPAAAAAAAAAEGKETTPAAADGTTKAAAAAPAADEANADSAAASDDSAEADSAEADSAPADSAEADSLEADSAEEETPVIAPTIGAALDLYGPLESENNTVNAVIRNCRFVNNKANEDGGAIHAAQWGMVPARLEVHDSHFEGNECEFNGGAIYYSSIYSGEPLTTLNLTSSVFIRNSADVGGALNTEELAAVITNCTFTGNKATRDGGAMAHYPDVYDVGKLVVMRNVTMTNNSAESWGGGMAIGSQALDMEDVTFKGNKANEGGGMYAEYGSQIVIRSCSFIDNSAANFGGGVESVSQNMTLTDVLFAGNKAYYGGGMHMASISAAQLSNVTVLNNTASGTGGGFAIQRSQNILLEGSSVTGNSAPLGGGLASDSSMVELRGVNMTGNSAQVASDTADQDEGAADGSSSSSGGGMPQETQLARTAEA</sequence>
<dbReference type="Proteomes" id="UP001244341">
    <property type="component" value="Chromosome 16b"/>
</dbReference>
<gene>
    <name evidence="11" type="ORF">OEZ85_000235</name>
</gene>